<evidence type="ECO:0000256" key="8">
    <source>
        <dbReference type="SAM" id="MobiDB-lite"/>
    </source>
</evidence>
<accession>A0A9Q1BME0</accession>
<dbReference type="InterPro" id="IPR013197">
    <property type="entry name" value="RNA_pol_III_RPC82-rel_HTH"/>
</dbReference>
<keyword evidence="4 7" id="KW-0240">DNA-directed RNA polymerase</keyword>
<dbReference type="GO" id="GO:0003697">
    <property type="term" value="F:single-stranded DNA binding"/>
    <property type="evidence" value="ECO:0007669"/>
    <property type="project" value="UniProtKB-UniRule"/>
</dbReference>
<evidence type="ECO:0000256" key="3">
    <source>
        <dbReference type="ARBA" id="ARBA00016689"/>
    </source>
</evidence>
<feature type="domain" description="DNA-directed RNA polymerase III subunit RPC3 winged-helix" evidence="11">
    <location>
        <begin position="355"/>
        <end position="430"/>
    </location>
</feature>
<comment type="similarity">
    <text evidence="2 7">Belongs to the eukaryotic RPC3/POLR3C RNA polymerase subunit family.</text>
</comment>
<dbReference type="PANTHER" id="PTHR12949">
    <property type="entry name" value="RNA POLYMERASE III DNA DIRECTED -RELATED"/>
    <property type="match status" value="1"/>
</dbReference>
<dbReference type="InterPro" id="IPR039748">
    <property type="entry name" value="RPC3"/>
</dbReference>
<evidence type="ECO:0000256" key="1">
    <source>
        <dbReference type="ARBA" id="ARBA00004123"/>
    </source>
</evidence>
<dbReference type="AlphaFoldDB" id="A0A9Q1BME0"/>
<proteinExistence type="inferred from homology"/>
<dbReference type="Pfam" id="PF20912">
    <property type="entry name" value="RPC3_helical"/>
    <property type="match status" value="1"/>
</dbReference>
<dbReference type="EMBL" id="JAIZAY010000014">
    <property type="protein sequence ID" value="KAJ8029181.1"/>
    <property type="molecule type" value="Genomic_DNA"/>
</dbReference>
<dbReference type="FunFam" id="1.10.10.10:FF:000256">
    <property type="entry name" value="DNA-directed RNA polymerase III subunit RPC3"/>
    <property type="match status" value="1"/>
</dbReference>
<dbReference type="InterPro" id="IPR008806">
    <property type="entry name" value="RNA_pol_III_Rpc82_C"/>
</dbReference>
<dbReference type="FunFam" id="1.10.10.10:FF:000262">
    <property type="entry name" value="DNA-directed RNA polymerase III subunit RPC3"/>
    <property type="match status" value="1"/>
</dbReference>
<gene>
    <name evidence="12" type="ORF">HOLleu_28516</name>
</gene>
<feature type="compositionally biased region" description="Basic and acidic residues" evidence="8">
    <location>
        <begin position="165"/>
        <end position="179"/>
    </location>
</feature>
<feature type="domain" description="RNA polymerase III Rpc82 C -terminal" evidence="9">
    <location>
        <begin position="147"/>
        <end position="336"/>
    </location>
</feature>
<keyword evidence="13" id="KW-1185">Reference proteome</keyword>
<feature type="compositionally biased region" description="Basic and acidic residues" evidence="8">
    <location>
        <begin position="202"/>
        <end position="221"/>
    </location>
</feature>
<feature type="domain" description="RNA polymerase III subunit RPC82-related helix-turn-helix" evidence="10">
    <location>
        <begin position="8"/>
        <end position="65"/>
    </location>
</feature>
<dbReference type="Proteomes" id="UP001152320">
    <property type="component" value="Chromosome 14"/>
</dbReference>
<comment type="function">
    <text evidence="7">DNA-dependent RNA polymerase catalyzes the transcription of DNA into RNA using the four ribonucleoside triphosphates as substrates. Specific core component of RNA polymerase III which synthesizes small RNAs, such as 5S rRNA and tRNAs.</text>
</comment>
<dbReference type="InterPro" id="IPR055207">
    <property type="entry name" value="POLR3C_WHD"/>
</dbReference>
<keyword evidence="5 7" id="KW-0804">Transcription</keyword>
<dbReference type="GO" id="GO:0005666">
    <property type="term" value="C:RNA polymerase III complex"/>
    <property type="evidence" value="ECO:0007669"/>
    <property type="project" value="UniProtKB-UniRule"/>
</dbReference>
<evidence type="ECO:0000256" key="2">
    <source>
        <dbReference type="ARBA" id="ARBA00007206"/>
    </source>
</evidence>
<evidence type="ECO:0000256" key="5">
    <source>
        <dbReference type="ARBA" id="ARBA00023163"/>
    </source>
</evidence>
<dbReference type="PANTHER" id="PTHR12949:SF0">
    <property type="entry name" value="DNA-DIRECTED RNA POLYMERASE III SUBUNIT RPC3"/>
    <property type="match status" value="1"/>
</dbReference>
<comment type="subcellular location">
    <subcellularLocation>
        <location evidence="1 7">Nucleus</location>
    </subcellularLocation>
</comment>
<dbReference type="FunFam" id="1.10.10.10:FF:000199">
    <property type="entry name" value="DNA-directed RNA polymerase III subunit RPC3"/>
    <property type="match status" value="1"/>
</dbReference>
<dbReference type="OrthoDB" id="272392at2759"/>
<dbReference type="Pfam" id="PF22536">
    <property type="entry name" value="WHD_POLR3C"/>
    <property type="match status" value="1"/>
</dbReference>
<organism evidence="12 13">
    <name type="scientific">Holothuria leucospilota</name>
    <name type="common">Black long sea cucumber</name>
    <name type="synonym">Mertensiothuria leucospilota</name>
    <dbReference type="NCBI Taxonomy" id="206669"/>
    <lineage>
        <taxon>Eukaryota</taxon>
        <taxon>Metazoa</taxon>
        <taxon>Echinodermata</taxon>
        <taxon>Eleutherozoa</taxon>
        <taxon>Echinozoa</taxon>
        <taxon>Holothuroidea</taxon>
        <taxon>Aspidochirotacea</taxon>
        <taxon>Aspidochirotida</taxon>
        <taxon>Holothuriidae</taxon>
        <taxon>Holothuria</taxon>
    </lineage>
</organism>
<dbReference type="GO" id="GO:0006351">
    <property type="term" value="P:DNA-templated transcription"/>
    <property type="evidence" value="ECO:0007669"/>
    <property type="project" value="InterPro"/>
</dbReference>
<name>A0A9Q1BME0_HOLLE</name>
<evidence type="ECO:0000256" key="6">
    <source>
        <dbReference type="ARBA" id="ARBA00023242"/>
    </source>
</evidence>
<dbReference type="Pfam" id="PF08221">
    <property type="entry name" value="HTH_9"/>
    <property type="match status" value="1"/>
</dbReference>
<evidence type="ECO:0000259" key="9">
    <source>
        <dbReference type="Pfam" id="PF05645"/>
    </source>
</evidence>
<dbReference type="FunFam" id="1.10.10.10:FF:000218">
    <property type="entry name" value="DNA-directed RNA polymerase III subunit RPC3"/>
    <property type="match status" value="1"/>
</dbReference>
<sequence length="553" mass="62935">MSAAAIRLACHLIQEHFGEIVEKVCRFLLENGSSQLRVVVKRTNIQLSQVKKALCVLISHGIVAFESTKVGVVEYTANINHCLLLARYPRFIYSAKTLYGDAGELIVEELLRGGQMLMSMVVERVTERLRRAVEGSQKVEPSLARGKFIQLVEARFVQRVPDMPDPTKEEPSPSSDIPKDEAVLYKLPSFVHDIGTPRGKRKREDKDDEQGQKAKRSRTDSSGETEYYIDEDIFWQVNLDRFHQYLRDQEIVNAVSRSCDKLGSEIVRTMLRMSELTTDKLANATAPMSFHEILRALPGNLNLDRNSLEQYLKVLTEDQTRIVSKVAEAGGGMYIVGILFVDLKEGSVAVCLSCIQSVVQERFGSKSHRIFKLLVLKKYLEQRQIESFALIPAKEAKDLLYQMFAEGYISVQELSKAPDHAPSRTYYPFFINLRQVAQKQQDRCFKSLANLIARRKYEMNENKRLLEKAQRVEVIANSFRSSGADESHIAEIEEMITPSEQELLKLNKARMAKLETSELQLDEMMFTLENFLIYQQSSISADSKKAKGTTSNR</sequence>
<reference evidence="12" key="1">
    <citation type="submission" date="2021-10" db="EMBL/GenBank/DDBJ databases">
        <title>Tropical sea cucumber genome reveals ecological adaptation and Cuvierian tubules defense mechanism.</title>
        <authorList>
            <person name="Chen T."/>
        </authorList>
    </citation>
    <scope>NUCLEOTIDE SEQUENCE</scope>
    <source>
        <strain evidence="12">Nanhai2018</strain>
        <tissue evidence="12">Muscle</tissue>
    </source>
</reference>
<comment type="caution">
    <text evidence="12">The sequence shown here is derived from an EMBL/GenBank/DDBJ whole genome shotgun (WGS) entry which is preliminary data.</text>
</comment>
<feature type="region of interest" description="Disordered" evidence="8">
    <location>
        <begin position="192"/>
        <end position="223"/>
    </location>
</feature>
<feature type="region of interest" description="Disordered" evidence="8">
    <location>
        <begin position="160"/>
        <end position="179"/>
    </location>
</feature>
<evidence type="ECO:0000256" key="7">
    <source>
        <dbReference type="RuleBase" id="RU367076"/>
    </source>
</evidence>
<evidence type="ECO:0000313" key="13">
    <source>
        <dbReference type="Proteomes" id="UP001152320"/>
    </source>
</evidence>
<evidence type="ECO:0000259" key="11">
    <source>
        <dbReference type="Pfam" id="PF22536"/>
    </source>
</evidence>
<evidence type="ECO:0000256" key="4">
    <source>
        <dbReference type="ARBA" id="ARBA00022478"/>
    </source>
</evidence>
<dbReference type="Gene3D" id="1.10.10.10">
    <property type="entry name" value="Winged helix-like DNA-binding domain superfamily/Winged helix DNA-binding domain"/>
    <property type="match status" value="4"/>
</dbReference>
<evidence type="ECO:0000313" key="12">
    <source>
        <dbReference type="EMBL" id="KAJ8029181.1"/>
    </source>
</evidence>
<protein>
    <recommendedName>
        <fullName evidence="3 7">DNA-directed RNA polymerase III subunit RPC3</fullName>
        <shortName evidence="7">RNA polymerase III subunit C3</shortName>
    </recommendedName>
</protein>
<dbReference type="Pfam" id="PF05645">
    <property type="entry name" value="RNA_pol_Rpc82"/>
    <property type="match status" value="1"/>
</dbReference>
<dbReference type="InterPro" id="IPR036388">
    <property type="entry name" value="WH-like_DNA-bd_sf"/>
</dbReference>
<evidence type="ECO:0000259" key="10">
    <source>
        <dbReference type="Pfam" id="PF08221"/>
    </source>
</evidence>
<dbReference type="Gene3D" id="6.10.140.1450">
    <property type="match status" value="1"/>
</dbReference>
<comment type="subunit">
    <text evidence="7">Component of the RNA polymerase III (Pol III) complex consisting of 17 subunits.</text>
</comment>
<keyword evidence="6 7" id="KW-0539">Nucleus</keyword>